<dbReference type="Gene3D" id="3.30.428.70">
    <property type="match status" value="1"/>
</dbReference>
<dbReference type="AlphaFoldDB" id="A0A8H6ULA7"/>
<accession>A0A8H6ULA7</accession>
<dbReference type="SUPFAM" id="SSF54197">
    <property type="entry name" value="HIT-like"/>
    <property type="match status" value="1"/>
</dbReference>
<dbReference type="InterPro" id="IPR043171">
    <property type="entry name" value="Ap4A_phos1/2-like"/>
</dbReference>
<keyword evidence="5" id="KW-1185">Reference proteome</keyword>
<dbReference type="GO" id="GO:0005524">
    <property type="term" value="F:ATP binding"/>
    <property type="evidence" value="ECO:0007669"/>
    <property type="project" value="InterPro"/>
</dbReference>
<dbReference type="GO" id="GO:0009117">
    <property type="term" value="P:nucleotide metabolic process"/>
    <property type="evidence" value="ECO:0007669"/>
    <property type="project" value="InterPro"/>
</dbReference>
<dbReference type="InterPro" id="IPR036265">
    <property type="entry name" value="HIT-like_sf"/>
</dbReference>
<dbReference type="GO" id="GO:0003877">
    <property type="term" value="F:ATP:ADP adenylyltransferase activity"/>
    <property type="evidence" value="ECO:0007669"/>
    <property type="project" value="InterPro"/>
</dbReference>
<feature type="domain" description="Ap4A phosphorylase 1/2 N-terminal" evidence="2">
    <location>
        <begin position="79"/>
        <end position="165"/>
    </location>
</feature>
<dbReference type="EMBL" id="JACBAE010001393">
    <property type="protein sequence ID" value="KAF7157285.1"/>
    <property type="molecule type" value="Genomic_DNA"/>
</dbReference>
<evidence type="ECO:0000313" key="4">
    <source>
        <dbReference type="EMBL" id="KAF7180851.1"/>
    </source>
</evidence>
<organism evidence="3 6">
    <name type="scientific">Aspergillus felis</name>
    <dbReference type="NCBI Taxonomy" id="1287682"/>
    <lineage>
        <taxon>Eukaryota</taxon>
        <taxon>Fungi</taxon>
        <taxon>Dikarya</taxon>
        <taxon>Ascomycota</taxon>
        <taxon>Pezizomycotina</taxon>
        <taxon>Eurotiomycetes</taxon>
        <taxon>Eurotiomycetidae</taxon>
        <taxon>Eurotiales</taxon>
        <taxon>Aspergillaceae</taxon>
        <taxon>Aspergillus</taxon>
        <taxon>Aspergillus subgen. Fumigati</taxon>
    </lineage>
</organism>
<evidence type="ECO:0000259" key="1">
    <source>
        <dbReference type="Pfam" id="PF09830"/>
    </source>
</evidence>
<dbReference type="Pfam" id="PF19327">
    <property type="entry name" value="Ap4A_phos_N"/>
    <property type="match status" value="1"/>
</dbReference>
<name>A0A8H6ULA7_9EURO</name>
<proteinExistence type="predicted"/>
<dbReference type="PANTHER" id="PTHR38420">
    <property type="entry name" value="AP-4-A PHOSPHORYLASE II"/>
    <property type="match status" value="1"/>
</dbReference>
<evidence type="ECO:0008006" key="7">
    <source>
        <dbReference type="Google" id="ProtNLM"/>
    </source>
</evidence>
<evidence type="ECO:0000259" key="2">
    <source>
        <dbReference type="Pfam" id="PF19327"/>
    </source>
</evidence>
<protein>
    <recommendedName>
        <fullName evidence="7">Phosphorylase</fullName>
    </recommendedName>
</protein>
<dbReference type="EMBL" id="JACBAG010001829">
    <property type="protein sequence ID" value="KAF7180851.1"/>
    <property type="molecule type" value="Genomic_DNA"/>
</dbReference>
<dbReference type="InterPro" id="IPR009163">
    <property type="entry name" value="Ap4A_phos1/2"/>
</dbReference>
<dbReference type="OrthoDB" id="10267950at2759"/>
<evidence type="ECO:0000313" key="6">
    <source>
        <dbReference type="Proteomes" id="UP000654922"/>
    </source>
</evidence>
<dbReference type="PANTHER" id="PTHR38420:SF1">
    <property type="entry name" value="PUTATIVE (AFU_ORTHOLOGUE AFUA_5G14690)-RELATED"/>
    <property type="match status" value="1"/>
</dbReference>
<feature type="domain" description="ATP adenylyltransferase C-terminal" evidence="1">
    <location>
        <begin position="180"/>
        <end position="291"/>
    </location>
</feature>
<evidence type="ECO:0000313" key="5">
    <source>
        <dbReference type="Proteomes" id="UP000641853"/>
    </source>
</evidence>
<dbReference type="InterPro" id="IPR045759">
    <property type="entry name" value="Ap4A_phos1/2_N"/>
</dbReference>
<dbReference type="Proteomes" id="UP000654922">
    <property type="component" value="Unassembled WGS sequence"/>
</dbReference>
<evidence type="ECO:0000313" key="3">
    <source>
        <dbReference type="EMBL" id="KAF7157285.1"/>
    </source>
</evidence>
<sequence>MATAIDYDALLERFDYLVAREIIYYSPPTTISLNDGGFPFEFYISPSLRTKPAYIGDSFHSNNSAVFEGFGPGSDIANEDPDLLIATINRTHLLVINKFSVFRPQLLLLTCDSYRRQHEALTVEDFAAIHSILRSSKTAHLVIYNCGPIAGASRNHKHVQILTRPAHLFPDDPNFDPGMMPFQYHLRCLRGLDFENPDCPSNLSEAYQELLAEAKERLGQSASTDSAGYFPHNVVLVREWMIVIPRRSNNFEDITANAAAMMGSVWLKSEDELDRWKQVGPTKALAGLGFPREFEKKG</sequence>
<dbReference type="Proteomes" id="UP000641853">
    <property type="component" value="Unassembled WGS sequence"/>
</dbReference>
<comment type="caution">
    <text evidence="3">The sequence shown here is derived from an EMBL/GenBank/DDBJ whole genome shotgun (WGS) entry which is preliminary data.</text>
</comment>
<reference evidence="3" key="1">
    <citation type="submission" date="2020-06" db="EMBL/GenBank/DDBJ databases">
        <title>Draft genome sequences of strains closely related to Aspergillus parafelis and Aspergillus hiratsukae.</title>
        <authorList>
            <person name="Dos Santos R.A.C."/>
            <person name="Rivero-Menendez O."/>
            <person name="Steenwyk J.L."/>
            <person name="Mead M.E."/>
            <person name="Goldman G.H."/>
            <person name="Alastruey-Izquierdo A."/>
            <person name="Rokas A."/>
        </authorList>
    </citation>
    <scope>NUCLEOTIDE SEQUENCE</scope>
    <source>
        <strain evidence="3">CNM-CM5623</strain>
        <strain evidence="4">CNM-CM7691</strain>
    </source>
</reference>
<gene>
    <name evidence="3" type="ORF">CNMCM5623_001408</name>
    <name evidence="4" type="ORF">CNMCM7691_010142</name>
</gene>
<dbReference type="InterPro" id="IPR019200">
    <property type="entry name" value="ATP_adenylylTrfase_C"/>
</dbReference>
<dbReference type="Pfam" id="PF09830">
    <property type="entry name" value="ATP_transf"/>
    <property type="match status" value="1"/>
</dbReference>